<evidence type="ECO:0000313" key="2">
    <source>
        <dbReference type="EMBL" id="KAE8695127.1"/>
    </source>
</evidence>
<evidence type="ECO:0000256" key="1">
    <source>
        <dbReference type="SAM" id="MobiDB-lite"/>
    </source>
</evidence>
<feature type="compositionally biased region" description="Pro residues" evidence="1">
    <location>
        <begin position="31"/>
        <end position="40"/>
    </location>
</feature>
<sequence length="126" mass="13705">MLSSLFVSNSLTGYSISPPSTPRVRLWPTLAAPPPPPPPQRLSTQSNKKLRRRAVILAVQEWQPARRCFQVIRGGVGRPISAGKCVDSLHLGTELEVELISVFFNTNGKKKDQRAAGFAGEIGAVE</sequence>
<dbReference type="AlphaFoldDB" id="A0A6A2ZUM8"/>
<organism evidence="2 3">
    <name type="scientific">Hibiscus syriacus</name>
    <name type="common">Rose of Sharon</name>
    <dbReference type="NCBI Taxonomy" id="106335"/>
    <lineage>
        <taxon>Eukaryota</taxon>
        <taxon>Viridiplantae</taxon>
        <taxon>Streptophyta</taxon>
        <taxon>Embryophyta</taxon>
        <taxon>Tracheophyta</taxon>
        <taxon>Spermatophyta</taxon>
        <taxon>Magnoliopsida</taxon>
        <taxon>eudicotyledons</taxon>
        <taxon>Gunneridae</taxon>
        <taxon>Pentapetalae</taxon>
        <taxon>rosids</taxon>
        <taxon>malvids</taxon>
        <taxon>Malvales</taxon>
        <taxon>Malvaceae</taxon>
        <taxon>Malvoideae</taxon>
        <taxon>Hibiscus</taxon>
    </lineage>
</organism>
<keyword evidence="3" id="KW-1185">Reference proteome</keyword>
<name>A0A6A2ZUM8_HIBSY</name>
<accession>A0A6A2ZUM8</accession>
<reference evidence="2" key="1">
    <citation type="submission" date="2019-09" db="EMBL/GenBank/DDBJ databases">
        <title>Draft genome information of white flower Hibiscus syriacus.</title>
        <authorList>
            <person name="Kim Y.-M."/>
        </authorList>
    </citation>
    <scope>NUCLEOTIDE SEQUENCE [LARGE SCALE GENOMIC DNA]</scope>
    <source>
        <strain evidence="2">YM2019G1</strain>
    </source>
</reference>
<feature type="region of interest" description="Disordered" evidence="1">
    <location>
        <begin position="18"/>
        <end position="48"/>
    </location>
</feature>
<proteinExistence type="predicted"/>
<gene>
    <name evidence="2" type="ORF">F3Y22_tig00110733pilonHSYRG00072</name>
</gene>
<evidence type="ECO:0000313" key="3">
    <source>
        <dbReference type="Proteomes" id="UP000436088"/>
    </source>
</evidence>
<comment type="caution">
    <text evidence="2">The sequence shown here is derived from an EMBL/GenBank/DDBJ whole genome shotgun (WGS) entry which is preliminary data.</text>
</comment>
<dbReference type="Proteomes" id="UP000436088">
    <property type="component" value="Unassembled WGS sequence"/>
</dbReference>
<dbReference type="EMBL" id="VEPZ02001094">
    <property type="protein sequence ID" value="KAE8695127.1"/>
    <property type="molecule type" value="Genomic_DNA"/>
</dbReference>
<protein>
    <submittedName>
        <fullName evidence="2">Uncharacterized protein</fullName>
    </submittedName>
</protein>